<evidence type="ECO:0000313" key="2">
    <source>
        <dbReference type="Proteomes" id="UP001462640"/>
    </source>
</evidence>
<keyword evidence="2" id="KW-1185">Reference proteome</keyword>
<sequence>MYRFKSKAAADVIYLPEAARQVLEALRREPAQQGIIEVADLPAAQQALLAAVEVDEAAFAALVAEAEAQGEPPPRRQGITLRQRVWPLLDMLRLSEAERADVIWQG</sequence>
<organism evidence="1 2">
    <name type="scientific">Roseateles flavus</name>
    <dbReference type="NCBI Taxonomy" id="3149041"/>
    <lineage>
        <taxon>Bacteria</taxon>
        <taxon>Pseudomonadati</taxon>
        <taxon>Pseudomonadota</taxon>
        <taxon>Betaproteobacteria</taxon>
        <taxon>Burkholderiales</taxon>
        <taxon>Sphaerotilaceae</taxon>
        <taxon>Roseateles</taxon>
    </lineage>
</organism>
<dbReference type="Proteomes" id="UP001462640">
    <property type="component" value="Unassembled WGS sequence"/>
</dbReference>
<dbReference type="Pfam" id="PF08895">
    <property type="entry name" value="DUF1840"/>
    <property type="match status" value="1"/>
</dbReference>
<dbReference type="EMBL" id="JBDPZC010000011">
    <property type="protein sequence ID" value="MEO3715113.1"/>
    <property type="molecule type" value="Genomic_DNA"/>
</dbReference>
<proteinExistence type="predicted"/>
<dbReference type="InterPro" id="IPR014991">
    <property type="entry name" value="DUF1840"/>
</dbReference>
<accession>A0ABV0GJ34</accession>
<name>A0ABV0GJ34_9BURK</name>
<evidence type="ECO:0000313" key="1">
    <source>
        <dbReference type="EMBL" id="MEO3715113.1"/>
    </source>
</evidence>
<reference evidence="1 2" key="1">
    <citation type="submission" date="2024-05" db="EMBL/GenBank/DDBJ databases">
        <title>Roseateles sp. 2.12 16S ribosomal RNA gene Genome sequencing and assembly.</title>
        <authorList>
            <person name="Woo H."/>
        </authorList>
    </citation>
    <scope>NUCLEOTIDE SEQUENCE [LARGE SCALE GENOMIC DNA]</scope>
    <source>
        <strain evidence="1 2">2.12</strain>
    </source>
</reference>
<protein>
    <submittedName>
        <fullName evidence="1">DUF1840 domain-containing protein</fullName>
    </submittedName>
</protein>
<comment type="caution">
    <text evidence="1">The sequence shown here is derived from an EMBL/GenBank/DDBJ whole genome shotgun (WGS) entry which is preliminary data.</text>
</comment>
<gene>
    <name evidence="1" type="ORF">ABDJ40_20290</name>
</gene>
<dbReference type="RefSeq" id="WP_347612381.1">
    <property type="nucleotide sequence ID" value="NZ_JBDPZC010000011.1"/>
</dbReference>